<keyword evidence="1" id="KW-0175">Coiled coil</keyword>
<feature type="region of interest" description="Disordered" evidence="2">
    <location>
        <begin position="379"/>
        <end position="403"/>
    </location>
</feature>
<proteinExistence type="predicted"/>
<feature type="region of interest" description="Disordered" evidence="2">
    <location>
        <begin position="36"/>
        <end position="76"/>
    </location>
</feature>
<sequence>MMPPTSLEVIVGNLSQTACFGPEAAGVRNMLEPGRPEEVAQEVSPEVLPVNQEEEEEEDDEEGEESLEGCRRRTGSDAGVDVLQPMNLVSHFRGCERQGHALMSTALNDASRTVIDVQAVVYDAWKAAQAGVEAHAKVLERVRSLEKDDAFGPVLSLLEEHLRKIVEQGVQVEKAIKALVRVGRNYGTSFSHAFKDVKRREIETTKLELALNHSHEFMKQLKDECTRVQFDMSRIKSVSQDFEFKARLKRGRRELMRQADKYECLNQRYQAKFSEFCASAERFLCHNARQLIGLVVGLLTALETHHKDLASCHENAASALNRKSPEALLAEFATSVDIDLQNNELPLTDSECLSLENLVDDSAVMTMAAWEKAYDSERNSPALSRSKMASPKNSRPETRRTLSHVPSAPINVIYQQPPQAMRQQVAVGATADAGFIRSASGSCVAGGSNPAVISMISTAAAAAAPGTSTDQQVPADPADNAGPGEEARSGQTTTSAAAAAGGGGGGNASPEAMKTSAPSEVRSAAESAGANPSGVQKFPKLATDFILNVKLDTSATSSPTPSAEPSAPQSPEPEEPRSSREPGTQSPMSASRDRSGGCVVLCPLPVHNPVLAKPRHAKKTGKHEGRLGKKNSSLMFINTLQRKDKMMVRGPSRNASRPRDYIYPLFDFEPDEEDLLTPSVIKTKPGSSYPHNNRRRRLAESSCMRRESGNDYNQQSSLDFEYLPQMFPAGYYLAPRSDESVSGNVLRVIIREELDNILDKLKYRAKEKNGKSRKQVRVSVCAENILEACLDVNSTKSRTSSNPDCTVPVLATADALPGETEGQSKAQWVFSRDSKSLVITGTLDGSSSKESKFLRLVNIPCDKPISDQENKPLAEGDAAEILHLPSGKAITNDKDCDDDLRHVIKEELESLLNILKEQVKKRYQASASERSESDKHVAFSVNCEAQSAIAADSGGFDAVQESNPSFPHLQESTEDVLHKSISNENSKAANSSKAEENHKEPKSFRICKPKPSKAQLKPAGLTQFWWDDTSSLNSVPIVGMNGGQPVVSSFKLPIPQTSAEAFSDNVSVTSTKRPSVSSTDDEFSITDGCLQGVNLPSAASMSIPMIDNNDTIPIIANIKEVFIRREDGFECLGSIVLSLSSELAELFKEESNNPEATLSFKLFKSHCHGKKHVSWPGIQIAEGIVEPISVVLGDKPEDDSKSPALTFSLNMKALAEYLAVVARYKISTSTLRDWLPVTLEQHWDRPKPKVLQVVLGTQVSFVGFAKAPNVDVGCIKLSIVFSGKVAAVDDDPNNPCRCEIGDNSKVVTWKLDPAESQTVLAAYITLATVSSKPKFCEVEFQLPDASVAGFNIDLLNPAYSLWDKKMQVSAMNYHFPCPSLGNEVQTQSSVNTMGKVDDLETSLEA</sequence>
<keyword evidence="4" id="KW-1185">Reference proteome</keyword>
<evidence type="ECO:0000313" key="4">
    <source>
        <dbReference type="Proteomes" id="UP000678499"/>
    </source>
</evidence>
<feature type="region of interest" description="Disordered" evidence="2">
    <location>
        <begin position="679"/>
        <end position="712"/>
    </location>
</feature>
<dbReference type="EMBL" id="OA882681">
    <property type="protein sequence ID" value="CAD7276523.1"/>
    <property type="molecule type" value="Genomic_DNA"/>
</dbReference>
<reference evidence="3" key="1">
    <citation type="submission" date="2020-11" db="EMBL/GenBank/DDBJ databases">
        <authorList>
            <person name="Tran Van P."/>
        </authorList>
    </citation>
    <scope>NUCLEOTIDE SEQUENCE</scope>
</reference>
<feature type="region of interest" description="Disordered" evidence="2">
    <location>
        <begin position="465"/>
        <end position="536"/>
    </location>
</feature>
<feature type="compositionally biased region" description="Acidic residues" evidence="2">
    <location>
        <begin position="52"/>
        <end position="67"/>
    </location>
</feature>
<accession>A0A7R9BL62</accession>
<feature type="region of interest" description="Disordered" evidence="2">
    <location>
        <begin position="983"/>
        <end position="1006"/>
    </location>
</feature>
<evidence type="ECO:0000313" key="3">
    <source>
        <dbReference type="EMBL" id="CAD7276523.1"/>
    </source>
</evidence>
<feature type="compositionally biased region" description="Basic and acidic residues" evidence="2">
    <location>
        <begin position="993"/>
        <end position="1003"/>
    </location>
</feature>
<gene>
    <name evidence="3" type="ORF">NMOB1V02_LOCUS4282</name>
</gene>
<feature type="compositionally biased region" description="Low complexity" evidence="2">
    <location>
        <begin position="983"/>
        <end position="992"/>
    </location>
</feature>
<protein>
    <submittedName>
        <fullName evidence="3">Uncharacterized protein</fullName>
    </submittedName>
</protein>
<feature type="compositionally biased region" description="Low complexity" evidence="2">
    <location>
        <begin position="553"/>
        <end position="569"/>
    </location>
</feature>
<feature type="coiled-coil region" evidence="1">
    <location>
        <begin position="245"/>
        <end position="272"/>
    </location>
</feature>
<feature type="region of interest" description="Disordered" evidence="2">
    <location>
        <begin position="553"/>
        <end position="595"/>
    </location>
</feature>
<evidence type="ECO:0000256" key="2">
    <source>
        <dbReference type="SAM" id="MobiDB-lite"/>
    </source>
</evidence>
<name>A0A7R9BL62_9CRUS</name>
<dbReference type="EMBL" id="CAJPEX010000644">
    <property type="protein sequence ID" value="CAG0916675.1"/>
    <property type="molecule type" value="Genomic_DNA"/>
</dbReference>
<dbReference type="Proteomes" id="UP000678499">
    <property type="component" value="Unassembled WGS sequence"/>
</dbReference>
<evidence type="ECO:0000256" key="1">
    <source>
        <dbReference type="SAM" id="Coils"/>
    </source>
</evidence>
<organism evidence="3">
    <name type="scientific">Notodromas monacha</name>
    <dbReference type="NCBI Taxonomy" id="399045"/>
    <lineage>
        <taxon>Eukaryota</taxon>
        <taxon>Metazoa</taxon>
        <taxon>Ecdysozoa</taxon>
        <taxon>Arthropoda</taxon>
        <taxon>Crustacea</taxon>
        <taxon>Oligostraca</taxon>
        <taxon>Ostracoda</taxon>
        <taxon>Podocopa</taxon>
        <taxon>Podocopida</taxon>
        <taxon>Cypridocopina</taxon>
        <taxon>Cypridoidea</taxon>
        <taxon>Cyprididae</taxon>
        <taxon>Notodromas</taxon>
    </lineage>
</organism>